<dbReference type="GO" id="GO:0016279">
    <property type="term" value="F:protein-lysine N-methyltransferase activity"/>
    <property type="evidence" value="ECO:0007669"/>
    <property type="project" value="TreeGrafter"/>
</dbReference>
<dbReference type="Gene3D" id="3.90.1410.10">
    <property type="entry name" value="set domain protein methyltransferase, domain 1"/>
    <property type="match status" value="1"/>
</dbReference>
<dbReference type="PANTHER" id="PTHR13271">
    <property type="entry name" value="UNCHARACTERIZED PUTATIVE METHYLTRANSFERASE"/>
    <property type="match status" value="1"/>
</dbReference>
<dbReference type="PANTHER" id="PTHR13271:SF113">
    <property type="entry name" value="[FRUCTOSE-BISPHOSPHATE ALDOLASE]-LYSINE N-METHYLTRANSFERASE, CHLOROPLASTIC"/>
    <property type="match status" value="1"/>
</dbReference>
<gene>
    <name evidence="1" type="ORF">MKW94_023838</name>
</gene>
<evidence type="ECO:0000313" key="2">
    <source>
        <dbReference type="Proteomes" id="UP001177140"/>
    </source>
</evidence>
<accession>A0AA41VXP6</accession>
<name>A0AA41VXP6_PAPNU</name>
<sequence>MASLFFSFSTSSPLFSSSTIIKPHFSQTKHNNNHLHLTSSPFTVKSIATNSTSSSPAVDNFWEWVSREGVISNKSAGVIKPGIVPEGLGLIAQKDISRNEVVLEIPKKFWINPDLVASSEIGKLCGGLKPWVSVALFLLREKANRDSKWSGYLQILPETTDSTIYCTGQKRSFLNFKELNY</sequence>
<keyword evidence="2" id="KW-1185">Reference proteome</keyword>
<dbReference type="InterPro" id="IPR046341">
    <property type="entry name" value="SET_dom_sf"/>
</dbReference>
<dbReference type="EMBL" id="JAJJMA010316094">
    <property type="protein sequence ID" value="MCL7049449.1"/>
    <property type="molecule type" value="Genomic_DNA"/>
</dbReference>
<evidence type="ECO:0000313" key="1">
    <source>
        <dbReference type="EMBL" id="MCL7049449.1"/>
    </source>
</evidence>
<dbReference type="Proteomes" id="UP001177140">
    <property type="component" value="Unassembled WGS sequence"/>
</dbReference>
<proteinExistence type="predicted"/>
<organism evidence="1 2">
    <name type="scientific">Papaver nudicaule</name>
    <name type="common">Iceland poppy</name>
    <dbReference type="NCBI Taxonomy" id="74823"/>
    <lineage>
        <taxon>Eukaryota</taxon>
        <taxon>Viridiplantae</taxon>
        <taxon>Streptophyta</taxon>
        <taxon>Embryophyta</taxon>
        <taxon>Tracheophyta</taxon>
        <taxon>Spermatophyta</taxon>
        <taxon>Magnoliopsida</taxon>
        <taxon>Ranunculales</taxon>
        <taxon>Papaveraceae</taxon>
        <taxon>Papaveroideae</taxon>
        <taxon>Papaver</taxon>
    </lineage>
</organism>
<dbReference type="SUPFAM" id="SSF82199">
    <property type="entry name" value="SET domain"/>
    <property type="match status" value="1"/>
</dbReference>
<dbReference type="AlphaFoldDB" id="A0AA41VXP6"/>
<comment type="caution">
    <text evidence="1">The sequence shown here is derived from an EMBL/GenBank/DDBJ whole genome shotgun (WGS) entry which is preliminary data.</text>
</comment>
<dbReference type="InterPro" id="IPR050600">
    <property type="entry name" value="SETD3_SETD6_MTase"/>
</dbReference>
<protein>
    <submittedName>
        <fullName evidence="1">Uncharacterized protein</fullName>
    </submittedName>
</protein>
<reference evidence="1" key="1">
    <citation type="submission" date="2022-03" db="EMBL/GenBank/DDBJ databases">
        <title>A functionally conserved STORR gene fusion in Papaver species that diverged 16.8 million years ago.</title>
        <authorList>
            <person name="Catania T."/>
        </authorList>
    </citation>
    <scope>NUCLEOTIDE SEQUENCE</scope>
    <source>
        <strain evidence="1">S-191538</strain>
    </source>
</reference>